<dbReference type="Pfam" id="PF12796">
    <property type="entry name" value="Ank_2"/>
    <property type="match status" value="2"/>
</dbReference>
<dbReference type="Pfam" id="PF00023">
    <property type="entry name" value="Ank"/>
    <property type="match status" value="1"/>
</dbReference>
<dbReference type="InterPro" id="IPR035892">
    <property type="entry name" value="C2_domain_sf"/>
</dbReference>
<proteinExistence type="predicted"/>
<dbReference type="EMBL" id="DAKRPA010000244">
    <property type="protein sequence ID" value="DAZ94561.1"/>
    <property type="molecule type" value="Genomic_DNA"/>
</dbReference>
<dbReference type="SUPFAM" id="SSF52540">
    <property type="entry name" value="P-loop containing nucleoside triphosphate hydrolases"/>
    <property type="match status" value="1"/>
</dbReference>
<evidence type="ECO:0000256" key="4">
    <source>
        <dbReference type="SAM" id="Coils"/>
    </source>
</evidence>
<evidence type="ECO:0000256" key="1">
    <source>
        <dbReference type="ARBA" id="ARBA00022737"/>
    </source>
</evidence>
<dbReference type="Pfam" id="PF08477">
    <property type="entry name" value="Roc"/>
    <property type="match status" value="1"/>
</dbReference>
<dbReference type="PROSITE" id="PS50297">
    <property type="entry name" value="ANK_REP_REGION"/>
    <property type="match status" value="3"/>
</dbReference>
<dbReference type="PRINTS" id="PR00449">
    <property type="entry name" value="RASTRNSFRMNG"/>
</dbReference>
<dbReference type="PANTHER" id="PTHR24198:SF165">
    <property type="entry name" value="ANKYRIN REPEAT-CONTAINING PROTEIN-RELATED"/>
    <property type="match status" value="1"/>
</dbReference>
<evidence type="ECO:0000256" key="2">
    <source>
        <dbReference type="ARBA" id="ARBA00023043"/>
    </source>
</evidence>
<evidence type="ECO:0000313" key="6">
    <source>
        <dbReference type="Proteomes" id="UP001146120"/>
    </source>
</evidence>
<evidence type="ECO:0000256" key="3">
    <source>
        <dbReference type="PROSITE-ProRule" id="PRU00023"/>
    </source>
</evidence>
<feature type="repeat" description="ANK" evidence="3">
    <location>
        <begin position="83"/>
        <end position="115"/>
    </location>
</feature>
<dbReference type="SUPFAM" id="SSF49562">
    <property type="entry name" value="C2 domain (Calcium/lipid-binding domain, CaLB)"/>
    <property type="match status" value="1"/>
</dbReference>
<name>A0AAV2YKB1_9STRA</name>
<comment type="caution">
    <text evidence="5">The sequence shown here is derived from an EMBL/GenBank/DDBJ whole genome shotgun (WGS) entry which is preliminary data.</text>
</comment>
<dbReference type="SMART" id="SM00248">
    <property type="entry name" value="ANK"/>
    <property type="match status" value="6"/>
</dbReference>
<keyword evidence="2 3" id="KW-0040">ANK repeat</keyword>
<organism evidence="5 6">
    <name type="scientific">Lagenidium giganteum</name>
    <dbReference type="NCBI Taxonomy" id="4803"/>
    <lineage>
        <taxon>Eukaryota</taxon>
        <taxon>Sar</taxon>
        <taxon>Stramenopiles</taxon>
        <taxon>Oomycota</taxon>
        <taxon>Peronosporomycetes</taxon>
        <taxon>Pythiales</taxon>
        <taxon>Pythiaceae</taxon>
    </lineage>
</organism>
<keyword evidence="4" id="KW-0175">Coiled coil</keyword>
<dbReference type="SUPFAM" id="SSF48403">
    <property type="entry name" value="Ankyrin repeat"/>
    <property type="match status" value="1"/>
</dbReference>
<keyword evidence="1" id="KW-0677">Repeat</keyword>
<protein>
    <recommendedName>
        <fullName evidence="7">Non-specific serine/threonine protein kinase</fullName>
    </recommendedName>
</protein>
<dbReference type="Gene3D" id="3.40.50.300">
    <property type="entry name" value="P-loop containing nucleotide triphosphate hydrolases"/>
    <property type="match status" value="1"/>
</dbReference>
<feature type="repeat" description="ANK" evidence="3">
    <location>
        <begin position="206"/>
        <end position="238"/>
    </location>
</feature>
<feature type="coiled-coil region" evidence="4">
    <location>
        <begin position="964"/>
        <end position="991"/>
    </location>
</feature>
<keyword evidence="6" id="KW-1185">Reference proteome</keyword>
<reference evidence="5" key="2">
    <citation type="journal article" date="2023" name="Microbiol Resour">
        <title>Decontamination and Annotation of the Draft Genome Sequence of the Oomycete Lagenidium giganteum ARSEF 373.</title>
        <authorList>
            <person name="Morgan W.R."/>
            <person name="Tartar A."/>
        </authorList>
    </citation>
    <scope>NUCLEOTIDE SEQUENCE</scope>
    <source>
        <strain evidence="5">ARSEF 373</strain>
    </source>
</reference>
<dbReference type="PANTHER" id="PTHR24198">
    <property type="entry name" value="ANKYRIN REPEAT AND PROTEIN KINASE DOMAIN-CONTAINING PROTEIN"/>
    <property type="match status" value="1"/>
</dbReference>
<dbReference type="PRINTS" id="PR01415">
    <property type="entry name" value="ANKYRIN"/>
</dbReference>
<dbReference type="Proteomes" id="UP001146120">
    <property type="component" value="Unassembled WGS sequence"/>
</dbReference>
<evidence type="ECO:0008006" key="7">
    <source>
        <dbReference type="Google" id="ProtNLM"/>
    </source>
</evidence>
<accession>A0AAV2YKB1</accession>
<feature type="repeat" description="ANK" evidence="3">
    <location>
        <begin position="50"/>
        <end position="82"/>
    </location>
</feature>
<dbReference type="InterPro" id="IPR027417">
    <property type="entry name" value="P-loop_NTPase"/>
</dbReference>
<evidence type="ECO:0000313" key="5">
    <source>
        <dbReference type="EMBL" id="DAZ94561.1"/>
    </source>
</evidence>
<gene>
    <name evidence="5" type="ORF">N0F65_004177</name>
</gene>
<reference evidence="5" key="1">
    <citation type="submission" date="2022-11" db="EMBL/GenBank/DDBJ databases">
        <authorList>
            <person name="Morgan W.R."/>
            <person name="Tartar A."/>
        </authorList>
    </citation>
    <scope>NUCLEOTIDE SEQUENCE</scope>
    <source>
        <strain evidence="5">ARSEF 373</strain>
    </source>
</reference>
<dbReference type="InterPro" id="IPR002110">
    <property type="entry name" value="Ankyrin_rpt"/>
</dbReference>
<sequence>MISVGEHEVQEDARVHQLATALLQAAAECDVEQSEHLLQDGDKANIRNEADETPLHFAARHDSVAIAQLLIDSNAEIDATTAAGATPLHYAAQSDAVNSAKLLISRGAAVTAREQEFEDTPLHVAAKSKAAGVCALLLDDANVDVSATNRAGSVEVVKLLLNHGANIRDTMDTSGDTLLHLAVSVGVDMVELLLEHGAAVNASNSSGDTPLHCALFESGCDVVQLLISNGADVNALNNASGVLLQAMFGGNRLLQSSQERLEFLRYLVESGFNLSEEETLQCDDESVPVGELTAITEWIKQRNNGLHQLTALPVEVFDRGPRDIEIYFKAVYQTKKSLHDFVQYRSKVCVVGPSKWGKTSFIKTFTSNQATLEEEDQRTIGIDLFTWKFDTTTNHADEEYTVTLWDFAGQDEYQSAHTLFFSRRTLYVLCVNLQAYAQALEQSETTDDPDAAMDEFVEMHLYHWVRVICAHFPESKFVFVGTKLDLIGFDTDKVRAITGDLLARIATKEQDVLDAIERDIEALNEETPVDNTQGHTLFRAVNERKATLEGMKKSRPQFLSTRIHTISSADRHGIDELRLRLEQYVVQSGTGFAMPPIYAQLHAHLRDKATSVPLSSSGIKEVVNNTFIAVPTLLNQLQEQEAFAAITADELTAMMHVFHDLGDLLWFDSDPTNSLVQTVFLSPVVVIDFIRQVINHTLGDPKHARTKAEKELYAIVRDEGRVTNSLVRKLDLWKDMSNDTMAQLKELLYQFQLAYPAGKGGMKWDSDLIVPLYWKKKPQSERGGEIPTADASVIVDMKERCHWEYVFRVYLPENLFEKLGVQSYSAHYSCDRQFRHDGFETTMDNAYHTRVLRKRVEVEGSTVVALAIEVYAVQRDEMWEQLIWHALNLEKLLETFPGLWVTRQVVTTRGKRLELNKLVEQEQELRATADMIAHGKSRTSGSGLLPPNMDCPMEAIVVQVVGRIDQVAARIEQAREELKQTVEARMDKSNELFLEGLASAKGDLLTRMDANKDALMTMSAGDDNRRLYPALWTLEYQTSAAMKTTTLIMKIRSDLSGKCFHEPLEITVGDKFFAQYGTYIKGGLSLFASAVPDVFGKGIFDVIASECTKQVDRAITLHNIVQGLDLSPYGATDMESTRTLMPDETLLMFRDLLLFYDPTFEPLRMSQVCKLECGIVRSTGEYIWAHRSEIESRLNSIRFKHDYKTNGGGGGGNESLPSAQIPAGDAGAQSMKDTISPEPALNPKATTVGAHDIVGGHMVLTIVEVRNLRNVRLVGKQSPYCEWRMLSARDNSTIAQGSTSKHVGGGCSPNWSDQHFRIDLSKSAAANTGYLLLLQVKCVGIVPMVK</sequence>
<dbReference type="PROSITE" id="PS50088">
    <property type="entry name" value="ANK_REPEAT"/>
    <property type="match status" value="4"/>
</dbReference>
<dbReference type="InterPro" id="IPR036770">
    <property type="entry name" value="Ankyrin_rpt-contain_sf"/>
</dbReference>
<dbReference type="Gene3D" id="1.25.40.20">
    <property type="entry name" value="Ankyrin repeat-containing domain"/>
    <property type="match status" value="3"/>
</dbReference>
<feature type="repeat" description="ANK" evidence="3">
    <location>
        <begin position="174"/>
        <end position="205"/>
    </location>
</feature>